<sequence length="75" mass="8205">MGESWDSINSTESYVPSDAPAKMNEFEQSSLLGFIAVIIACCLSGFAGIYFEKILKGSDHLSVQNLKNKDTRDSV</sequence>
<evidence type="ECO:0000256" key="5">
    <source>
        <dbReference type="ARBA" id="ARBA00023136"/>
    </source>
</evidence>
<dbReference type="Pfam" id="PF04142">
    <property type="entry name" value="Nuc_sug_transp"/>
    <property type="match status" value="1"/>
</dbReference>
<name>A0A1I7X8A2_HETBA</name>
<evidence type="ECO:0000313" key="7">
    <source>
        <dbReference type="Proteomes" id="UP000095283"/>
    </source>
</evidence>
<dbReference type="WBParaSite" id="Hba_13650">
    <property type="protein sequence ID" value="Hba_13650"/>
    <property type="gene ID" value="Hba_13650"/>
</dbReference>
<keyword evidence="4 6" id="KW-1133">Transmembrane helix</keyword>
<proteinExistence type="predicted"/>
<evidence type="ECO:0000256" key="4">
    <source>
        <dbReference type="ARBA" id="ARBA00022989"/>
    </source>
</evidence>
<evidence type="ECO:0000256" key="1">
    <source>
        <dbReference type="ARBA" id="ARBA00004141"/>
    </source>
</evidence>
<dbReference type="GO" id="GO:0000139">
    <property type="term" value="C:Golgi membrane"/>
    <property type="evidence" value="ECO:0007669"/>
    <property type="project" value="InterPro"/>
</dbReference>
<dbReference type="Proteomes" id="UP000095283">
    <property type="component" value="Unplaced"/>
</dbReference>
<organism evidence="7 8">
    <name type="scientific">Heterorhabditis bacteriophora</name>
    <name type="common">Entomopathogenic nematode worm</name>
    <dbReference type="NCBI Taxonomy" id="37862"/>
    <lineage>
        <taxon>Eukaryota</taxon>
        <taxon>Metazoa</taxon>
        <taxon>Ecdysozoa</taxon>
        <taxon>Nematoda</taxon>
        <taxon>Chromadorea</taxon>
        <taxon>Rhabditida</taxon>
        <taxon>Rhabditina</taxon>
        <taxon>Rhabditomorpha</taxon>
        <taxon>Strongyloidea</taxon>
        <taxon>Heterorhabditidae</taxon>
        <taxon>Heterorhabditis</taxon>
    </lineage>
</organism>
<dbReference type="GO" id="GO:0015165">
    <property type="term" value="F:pyrimidine nucleotide-sugar transmembrane transporter activity"/>
    <property type="evidence" value="ECO:0007669"/>
    <property type="project" value="InterPro"/>
</dbReference>
<evidence type="ECO:0000256" key="6">
    <source>
        <dbReference type="SAM" id="Phobius"/>
    </source>
</evidence>
<keyword evidence="5 6" id="KW-0472">Membrane</keyword>
<evidence type="ECO:0000256" key="3">
    <source>
        <dbReference type="ARBA" id="ARBA00022692"/>
    </source>
</evidence>
<keyword evidence="7" id="KW-1185">Reference proteome</keyword>
<reference evidence="8" key="1">
    <citation type="submission" date="2016-11" db="UniProtKB">
        <authorList>
            <consortium name="WormBaseParasite"/>
        </authorList>
    </citation>
    <scope>IDENTIFICATION</scope>
</reference>
<keyword evidence="3 6" id="KW-0812">Transmembrane</keyword>
<dbReference type="AlphaFoldDB" id="A0A1I7X8A2"/>
<dbReference type="InterPro" id="IPR007271">
    <property type="entry name" value="Nuc_sug_transpt"/>
</dbReference>
<keyword evidence="2" id="KW-0813">Transport</keyword>
<comment type="subcellular location">
    <subcellularLocation>
        <location evidence="1">Membrane</location>
        <topology evidence="1">Multi-pass membrane protein</topology>
    </subcellularLocation>
</comment>
<protein>
    <submittedName>
        <fullName evidence="8">Uncharacterized protein</fullName>
    </submittedName>
</protein>
<keyword evidence="2" id="KW-0762">Sugar transport</keyword>
<evidence type="ECO:0000313" key="8">
    <source>
        <dbReference type="WBParaSite" id="Hba_13650"/>
    </source>
</evidence>
<accession>A0A1I7X8A2</accession>
<evidence type="ECO:0000256" key="2">
    <source>
        <dbReference type="ARBA" id="ARBA00022597"/>
    </source>
</evidence>
<feature type="transmembrane region" description="Helical" evidence="6">
    <location>
        <begin position="31"/>
        <end position="51"/>
    </location>
</feature>